<evidence type="ECO:0000313" key="1">
    <source>
        <dbReference type="EMBL" id="TGO77950.1"/>
    </source>
</evidence>
<evidence type="ECO:0000313" key="2">
    <source>
        <dbReference type="Proteomes" id="UP000297229"/>
    </source>
</evidence>
<proteinExistence type="predicted"/>
<comment type="caution">
    <text evidence="1">The sequence shown here is derived from an EMBL/GenBank/DDBJ whole genome shotgun (WGS) entry which is preliminary data.</text>
</comment>
<gene>
    <name evidence="1" type="ORF">BELL_0084g00040</name>
</gene>
<reference evidence="1 2" key="1">
    <citation type="submission" date="2017-12" db="EMBL/GenBank/DDBJ databases">
        <title>Comparative genomics of Botrytis spp.</title>
        <authorList>
            <person name="Valero-Jimenez C.A."/>
            <person name="Tapia P."/>
            <person name="Veloso J."/>
            <person name="Silva-Moreno E."/>
            <person name="Staats M."/>
            <person name="Valdes J.H."/>
            <person name="Van Kan J.A.L."/>
        </authorList>
    </citation>
    <scope>NUCLEOTIDE SEQUENCE [LARGE SCALE GENOMIC DNA]</scope>
    <source>
        <strain evidence="1 2">Be9601</strain>
    </source>
</reference>
<protein>
    <submittedName>
        <fullName evidence="1">Uncharacterized protein</fullName>
    </submittedName>
</protein>
<dbReference type="AlphaFoldDB" id="A0A4Z1K1Y3"/>
<sequence>MNYELGESIPIDLSIGPLYIWVFSRSIYYIQLLPSNNLISSKKWYQDTRQENSNSLTMRCLWLDRITNTQMPMVHYVEEI</sequence>
<organism evidence="1 2">
    <name type="scientific">Botrytis elliptica</name>
    <dbReference type="NCBI Taxonomy" id="278938"/>
    <lineage>
        <taxon>Eukaryota</taxon>
        <taxon>Fungi</taxon>
        <taxon>Dikarya</taxon>
        <taxon>Ascomycota</taxon>
        <taxon>Pezizomycotina</taxon>
        <taxon>Leotiomycetes</taxon>
        <taxon>Helotiales</taxon>
        <taxon>Sclerotiniaceae</taxon>
        <taxon>Botrytis</taxon>
    </lineage>
</organism>
<name>A0A4Z1K1Y3_9HELO</name>
<keyword evidence="2" id="KW-1185">Reference proteome</keyword>
<dbReference type="Proteomes" id="UP000297229">
    <property type="component" value="Unassembled WGS sequence"/>
</dbReference>
<accession>A0A4Z1K1Y3</accession>
<dbReference type="EMBL" id="PQXM01000084">
    <property type="protein sequence ID" value="TGO77950.1"/>
    <property type="molecule type" value="Genomic_DNA"/>
</dbReference>